<dbReference type="AlphaFoldDB" id="A0A1R0Y7W4"/>
<dbReference type="SUPFAM" id="SSF53474">
    <property type="entry name" value="alpha/beta-Hydrolases"/>
    <property type="match status" value="1"/>
</dbReference>
<dbReference type="InterPro" id="IPR029058">
    <property type="entry name" value="AB_hydrolase_fold"/>
</dbReference>
<protein>
    <submittedName>
        <fullName evidence="2">Alpha/beta hydrolase</fullName>
    </submittedName>
</protein>
<comment type="caution">
    <text evidence="2">The sequence shown here is derived from an EMBL/GenBank/DDBJ whole genome shotgun (WGS) entry which is preliminary data.</text>
</comment>
<dbReference type="OrthoDB" id="9805423at2"/>
<evidence type="ECO:0000313" key="2">
    <source>
        <dbReference type="EMBL" id="OMD43439.1"/>
    </source>
</evidence>
<dbReference type="GO" id="GO:0004806">
    <property type="term" value="F:triacylglycerol lipase activity"/>
    <property type="evidence" value="ECO:0007669"/>
    <property type="project" value="TreeGrafter"/>
</dbReference>
<dbReference type="EMBL" id="MPTC01000002">
    <property type="protein sequence ID" value="OMD43439.1"/>
    <property type="molecule type" value="Genomic_DNA"/>
</dbReference>
<dbReference type="PRINTS" id="PR00111">
    <property type="entry name" value="ABHYDROLASE"/>
</dbReference>
<dbReference type="Gene3D" id="3.40.50.1820">
    <property type="entry name" value="alpha/beta hydrolase"/>
    <property type="match status" value="1"/>
</dbReference>
<dbReference type="Pfam" id="PF00561">
    <property type="entry name" value="Abhydrolase_1"/>
    <property type="match status" value="1"/>
</dbReference>
<evidence type="ECO:0000313" key="3">
    <source>
        <dbReference type="Proteomes" id="UP000187439"/>
    </source>
</evidence>
<evidence type="ECO:0000259" key="1">
    <source>
        <dbReference type="Pfam" id="PF00561"/>
    </source>
</evidence>
<proteinExistence type="predicted"/>
<dbReference type="GO" id="GO:0046503">
    <property type="term" value="P:glycerolipid catabolic process"/>
    <property type="evidence" value="ECO:0007669"/>
    <property type="project" value="TreeGrafter"/>
</dbReference>
<keyword evidence="2" id="KW-0378">Hydrolase</keyword>
<dbReference type="Proteomes" id="UP000187439">
    <property type="component" value="Unassembled WGS sequence"/>
</dbReference>
<dbReference type="RefSeq" id="WP_076117104.1">
    <property type="nucleotide sequence ID" value="NZ_MPTC01000002.1"/>
</dbReference>
<accession>A0A1R0Y7W4</accession>
<dbReference type="PANTHER" id="PTHR43433:SF5">
    <property type="entry name" value="AB HYDROLASE-1 DOMAIN-CONTAINING PROTEIN"/>
    <property type="match status" value="1"/>
</dbReference>
<dbReference type="PANTHER" id="PTHR43433">
    <property type="entry name" value="HYDROLASE, ALPHA/BETA FOLD FAMILY PROTEIN"/>
    <property type="match status" value="1"/>
</dbReference>
<feature type="domain" description="AB hydrolase-1" evidence="1">
    <location>
        <begin position="24"/>
        <end position="268"/>
    </location>
</feature>
<organism evidence="2 3">
    <name type="scientific">Paenibacillus odorifer</name>
    <dbReference type="NCBI Taxonomy" id="189426"/>
    <lineage>
        <taxon>Bacteria</taxon>
        <taxon>Bacillati</taxon>
        <taxon>Bacillota</taxon>
        <taxon>Bacilli</taxon>
        <taxon>Bacillales</taxon>
        <taxon>Paenibacillaceae</taxon>
        <taxon>Paenibacillus</taxon>
    </lineage>
</organism>
<dbReference type="InterPro" id="IPR050471">
    <property type="entry name" value="AB_hydrolase"/>
</dbReference>
<reference evidence="2 3" key="1">
    <citation type="submission" date="2016-10" db="EMBL/GenBank/DDBJ databases">
        <title>Paenibacillus species isolates.</title>
        <authorList>
            <person name="Beno S.M."/>
        </authorList>
    </citation>
    <scope>NUCLEOTIDE SEQUENCE [LARGE SCALE GENOMIC DNA]</scope>
    <source>
        <strain evidence="2 3">FSL H7-0710</strain>
    </source>
</reference>
<gene>
    <name evidence="2" type="ORF">BSK52_03210</name>
</gene>
<sequence>MSEKIFKVNGIELCSESFGDSSNPVILLIMGATCSMVYWDEEFCQRLADTGRYVISYDNRDVGRSVVYEPGSSNYTVIDMADDAAGLLDAYNIEQADIVGMSLGGMIAQVLAIRHPQKVLTLTLIASSIFESDDNDRNLPPMDERILAFHADGATLDWSDEEAVADYLVSGSSILCGSKHKFDEKRAYKQVRMEIKRANNLLSMFNHALLTGVGDYEGKAKNIVVSTLVIHGTEDSVLPLEHGLALAEEIPNVSLLTLEGTGHEVHPDDWETIIKAISNHTLGGKA</sequence>
<name>A0A1R0Y7W4_9BACL</name>
<dbReference type="InterPro" id="IPR000073">
    <property type="entry name" value="AB_hydrolase_1"/>
</dbReference>